<evidence type="ECO:0000313" key="1">
    <source>
        <dbReference type="EMBL" id="KAJ7037304.1"/>
    </source>
</evidence>
<reference evidence="1" key="1">
    <citation type="submission" date="2023-03" db="EMBL/GenBank/DDBJ databases">
        <title>Massive genome expansion in bonnet fungi (Mycena s.s.) driven by repeated elements and novel gene families across ecological guilds.</title>
        <authorList>
            <consortium name="Lawrence Berkeley National Laboratory"/>
            <person name="Harder C.B."/>
            <person name="Miyauchi S."/>
            <person name="Viragh M."/>
            <person name="Kuo A."/>
            <person name="Thoen E."/>
            <person name="Andreopoulos B."/>
            <person name="Lu D."/>
            <person name="Skrede I."/>
            <person name="Drula E."/>
            <person name="Henrissat B."/>
            <person name="Morin E."/>
            <person name="Kohler A."/>
            <person name="Barry K."/>
            <person name="LaButti K."/>
            <person name="Morin E."/>
            <person name="Salamov A."/>
            <person name="Lipzen A."/>
            <person name="Mereny Z."/>
            <person name="Hegedus B."/>
            <person name="Baldrian P."/>
            <person name="Stursova M."/>
            <person name="Weitz H."/>
            <person name="Taylor A."/>
            <person name="Grigoriev I.V."/>
            <person name="Nagy L.G."/>
            <person name="Martin F."/>
            <person name="Kauserud H."/>
        </authorList>
    </citation>
    <scope>NUCLEOTIDE SEQUENCE</scope>
    <source>
        <strain evidence="1">CBHHK200</strain>
    </source>
</reference>
<proteinExistence type="predicted"/>
<gene>
    <name evidence="1" type="ORF">C8F04DRAFT_1232723</name>
</gene>
<sequence>MCPWPKIYTRSFHFFTFGHLIFAPPPTFSPAARIYATCWPIFRPISAHSQPNPALVEDKWSLWPDGEFKAYFSHGIVSGLEAIPSSHFTQEYGTPKKCLQKPHRATSGHASTATAARHATACHGEKPVPLTQDSTFHVPTKMIILQKAIGLAQESFQSTQYSIPEALLLSAELLSKQDVTTVVEV</sequence>
<dbReference type="Proteomes" id="UP001218188">
    <property type="component" value="Unassembled WGS sequence"/>
</dbReference>
<organism evidence="1 2">
    <name type="scientific">Mycena alexandri</name>
    <dbReference type="NCBI Taxonomy" id="1745969"/>
    <lineage>
        <taxon>Eukaryota</taxon>
        <taxon>Fungi</taxon>
        <taxon>Dikarya</taxon>
        <taxon>Basidiomycota</taxon>
        <taxon>Agaricomycotina</taxon>
        <taxon>Agaricomycetes</taxon>
        <taxon>Agaricomycetidae</taxon>
        <taxon>Agaricales</taxon>
        <taxon>Marasmiineae</taxon>
        <taxon>Mycenaceae</taxon>
        <taxon>Mycena</taxon>
    </lineage>
</organism>
<protein>
    <submittedName>
        <fullName evidence="1">Uncharacterized protein</fullName>
    </submittedName>
</protein>
<keyword evidence="2" id="KW-1185">Reference proteome</keyword>
<comment type="caution">
    <text evidence="1">The sequence shown here is derived from an EMBL/GenBank/DDBJ whole genome shotgun (WGS) entry which is preliminary data.</text>
</comment>
<name>A0AAD6T0V9_9AGAR</name>
<dbReference type="EMBL" id="JARJCM010000038">
    <property type="protein sequence ID" value="KAJ7037304.1"/>
    <property type="molecule type" value="Genomic_DNA"/>
</dbReference>
<dbReference type="AlphaFoldDB" id="A0AAD6T0V9"/>
<accession>A0AAD6T0V9</accession>
<evidence type="ECO:0000313" key="2">
    <source>
        <dbReference type="Proteomes" id="UP001218188"/>
    </source>
</evidence>